<gene>
    <name evidence="2" type="ORF">C2L80_03200</name>
</gene>
<dbReference type="AlphaFoldDB" id="A0A2K2U737"/>
<dbReference type="EMBL" id="PPEL01000009">
    <property type="protein sequence ID" value="PNV66062.1"/>
    <property type="molecule type" value="Genomic_DNA"/>
</dbReference>
<comment type="caution">
    <text evidence="2">The sequence shown here is derived from an EMBL/GenBank/DDBJ whole genome shotgun (WGS) entry which is preliminary data.</text>
</comment>
<organism evidence="2 3">
    <name type="scientific">Rubneribacter badeniensis</name>
    <dbReference type="NCBI Taxonomy" id="2070688"/>
    <lineage>
        <taxon>Bacteria</taxon>
        <taxon>Bacillati</taxon>
        <taxon>Actinomycetota</taxon>
        <taxon>Coriobacteriia</taxon>
        <taxon>Eggerthellales</taxon>
        <taxon>Eggerthellaceae</taxon>
        <taxon>Rubneribacter</taxon>
    </lineage>
</organism>
<evidence type="ECO:0008006" key="4">
    <source>
        <dbReference type="Google" id="ProtNLM"/>
    </source>
</evidence>
<proteinExistence type="predicted"/>
<reference evidence="2 3" key="1">
    <citation type="journal article" date="2018" name="Int. J. Syst. Evol. Microbiol.">
        <title>Rubneribacter badeniensis gen. nov., sp. nov. and Enteroscipio rubneri gen. nov., sp. nov., new members of the Eggerthellaceae isolated from human faeces.</title>
        <authorList>
            <person name="Danylec N."/>
            <person name="Gobl A."/>
            <person name="Stoll D.A."/>
            <person name="Hetzer B."/>
            <person name="Kulling S.E."/>
            <person name="Huch M."/>
        </authorList>
    </citation>
    <scope>NUCLEOTIDE SEQUENCE [LARGE SCALE GENOMIC DNA]</scope>
    <source>
        <strain evidence="2 3">ResAG-85</strain>
    </source>
</reference>
<dbReference type="Proteomes" id="UP000236488">
    <property type="component" value="Unassembled WGS sequence"/>
</dbReference>
<accession>A0A2K2U737</accession>
<protein>
    <recommendedName>
        <fullName evidence="4">Polyhydroxyalkanoate synthesis regulator</fullName>
    </recommendedName>
</protein>
<evidence type="ECO:0000256" key="1">
    <source>
        <dbReference type="SAM" id="MobiDB-lite"/>
    </source>
</evidence>
<evidence type="ECO:0000313" key="3">
    <source>
        <dbReference type="Proteomes" id="UP000236488"/>
    </source>
</evidence>
<evidence type="ECO:0000313" key="2">
    <source>
        <dbReference type="EMBL" id="PNV66062.1"/>
    </source>
</evidence>
<name>A0A2K2U737_9ACTN</name>
<feature type="region of interest" description="Disordered" evidence="1">
    <location>
        <begin position="96"/>
        <end position="132"/>
    </location>
</feature>
<keyword evidence="3" id="KW-1185">Reference proteome</keyword>
<dbReference type="RefSeq" id="WP_087195735.1">
    <property type="nucleotide sequence ID" value="NZ_PPEL01000009.1"/>
</dbReference>
<sequence length="132" mass="13810">MAYLSDGFKDIFLAGVGAMAITGEKTKELVDQLISKGELTVDQGRQINTELKHKAEQAVATVRYDALEARMAAMTPEERAEFAAKAAEIAARVDAQEKAGAEVGDASAVETSDDPAASGAAQTPVEPVQPCS</sequence>